<sequence>MKKLAALLLITVLLYQAGGFALQFLNQSSEEISSEEIAQLDKVVVKLPISLPYSQNWEEPKKIEGSVQKGDDFYQMVEQKMEGDTLYTTMVANHSARESFLELAEMVDQHLQNNSPKHDHSKSSLINLLIKEYCDSNQTFVVYIMDWSQPNVNFFTPLNALSSYSSELFSPPKFC</sequence>
<accession>A0A437PR64</accession>
<dbReference type="EMBL" id="SACY01000003">
    <property type="protein sequence ID" value="RVU24737.1"/>
    <property type="molecule type" value="Genomic_DNA"/>
</dbReference>
<gene>
    <name evidence="1" type="ORF">EOJ36_06910</name>
</gene>
<organism evidence="1 2">
    <name type="scientific">Sandaracinomonas limnophila</name>
    <dbReference type="NCBI Taxonomy" id="1862386"/>
    <lineage>
        <taxon>Bacteria</taxon>
        <taxon>Pseudomonadati</taxon>
        <taxon>Bacteroidota</taxon>
        <taxon>Cytophagia</taxon>
        <taxon>Cytophagales</taxon>
        <taxon>Flectobacillaceae</taxon>
        <taxon>Sandaracinomonas</taxon>
    </lineage>
</organism>
<evidence type="ECO:0000313" key="2">
    <source>
        <dbReference type="Proteomes" id="UP000282832"/>
    </source>
</evidence>
<keyword evidence="2" id="KW-1185">Reference proteome</keyword>
<proteinExistence type="predicted"/>
<dbReference type="OrthoDB" id="950503at2"/>
<name>A0A437PR64_9BACT</name>
<dbReference type="Proteomes" id="UP000282832">
    <property type="component" value="Unassembled WGS sequence"/>
</dbReference>
<comment type="caution">
    <text evidence="1">The sequence shown here is derived from an EMBL/GenBank/DDBJ whole genome shotgun (WGS) entry which is preliminary data.</text>
</comment>
<protein>
    <submittedName>
        <fullName evidence="1">Uncharacterized protein</fullName>
    </submittedName>
</protein>
<dbReference type="RefSeq" id="WP_127803730.1">
    <property type="nucleotide sequence ID" value="NZ_SACY01000003.1"/>
</dbReference>
<reference evidence="1 2" key="1">
    <citation type="submission" date="2019-01" db="EMBL/GenBank/DDBJ databases">
        <authorList>
            <person name="Chen W.-M."/>
        </authorList>
    </citation>
    <scope>NUCLEOTIDE SEQUENCE [LARGE SCALE GENOMIC DNA]</scope>
    <source>
        <strain evidence="1 2">FSY-15</strain>
    </source>
</reference>
<evidence type="ECO:0000313" key="1">
    <source>
        <dbReference type="EMBL" id="RVU24737.1"/>
    </source>
</evidence>
<dbReference type="AlphaFoldDB" id="A0A437PR64"/>